<dbReference type="KEGG" id="mabb:MASS_2466"/>
<organism evidence="2 3">
    <name type="scientific">Mycobacteroides abscessus subsp. bolletii 50594</name>
    <dbReference type="NCBI Taxonomy" id="1303024"/>
    <lineage>
        <taxon>Bacteria</taxon>
        <taxon>Bacillati</taxon>
        <taxon>Actinomycetota</taxon>
        <taxon>Actinomycetes</taxon>
        <taxon>Mycobacteriales</taxon>
        <taxon>Mycobacteriaceae</taxon>
        <taxon>Mycobacteroides</taxon>
        <taxon>Mycobacteroides abscessus</taxon>
    </lineage>
</organism>
<dbReference type="NCBIfam" id="TIGR04529">
    <property type="entry name" value="MTB_hemophore"/>
    <property type="match status" value="1"/>
</dbReference>
<evidence type="ECO:0000259" key="1">
    <source>
        <dbReference type="Pfam" id="PF16525"/>
    </source>
</evidence>
<protein>
    <recommendedName>
        <fullName evidence="1">Haemophore haem-binding domain-containing protein</fullName>
    </recommendedName>
</protein>
<sequence>MRGDYRMRKSSFIAALTVSAVTAVISAPPGHASTDCSQEGIAQAVQATNSALGIYFDRYPEANAVITDAYLQPESVGASNIRAYFAAHPQQDRELKDIMAPLDDKKRECRTV</sequence>
<evidence type="ECO:0000313" key="3">
    <source>
        <dbReference type="Proteomes" id="UP000013961"/>
    </source>
</evidence>
<dbReference type="Pfam" id="PF16525">
    <property type="entry name" value="MHB"/>
    <property type="match status" value="1"/>
</dbReference>
<proteinExistence type="predicted"/>
<dbReference type="Gene3D" id="1.20.20.20">
    <property type="entry name" value="Haemophore, haem-binding domain"/>
    <property type="match status" value="1"/>
</dbReference>
<gene>
    <name evidence="2" type="ORF">MASS_2466</name>
</gene>
<feature type="domain" description="Haemophore haem-binding" evidence="1">
    <location>
        <begin position="35"/>
        <end position="110"/>
    </location>
</feature>
<name>A0AB33ABA6_9MYCO</name>
<dbReference type="EMBL" id="CP004374">
    <property type="protein sequence ID" value="AGM29068.1"/>
    <property type="molecule type" value="Genomic_DNA"/>
</dbReference>
<evidence type="ECO:0000313" key="2">
    <source>
        <dbReference type="EMBL" id="AGM29068.1"/>
    </source>
</evidence>
<reference evidence="2 3" key="1">
    <citation type="journal article" date="2013" name="Genome Announc.">
        <title>Complete Genome Sequence of Mycobacterium massiliense Clinical Strain Asan 50594, Belonging to the Type II Genotype.</title>
        <authorList>
            <person name="Kim B.J."/>
            <person name="Kim B.R."/>
            <person name="Hong S.H."/>
            <person name="Seok S.H."/>
            <person name="Kook Y.H."/>
            <person name="Kim B.J."/>
        </authorList>
    </citation>
    <scope>NUCLEOTIDE SEQUENCE [LARGE SCALE GENOMIC DNA]</scope>
    <source>
        <strain evidence="2 3">50594</strain>
    </source>
</reference>
<dbReference type="AlphaFoldDB" id="A0AB33ABA6"/>
<dbReference type="Proteomes" id="UP000013961">
    <property type="component" value="Chromosome"/>
</dbReference>
<dbReference type="GO" id="GO:0020037">
    <property type="term" value="F:heme binding"/>
    <property type="evidence" value="ECO:0007669"/>
    <property type="project" value="InterPro"/>
</dbReference>
<dbReference type="InterPro" id="IPR038378">
    <property type="entry name" value="MHB_sf"/>
</dbReference>
<accession>A0AB33ABA6</accession>
<dbReference type="InterPro" id="IPR032407">
    <property type="entry name" value="MHB"/>
</dbReference>